<dbReference type="EMBL" id="JABFAB010000004">
    <property type="protein sequence ID" value="MBA0646084.1"/>
    <property type="molecule type" value="Genomic_DNA"/>
</dbReference>
<evidence type="ECO:0000313" key="3">
    <source>
        <dbReference type="Proteomes" id="UP000593573"/>
    </source>
</evidence>
<feature type="domain" description="RNase H type-1" evidence="1">
    <location>
        <begin position="12"/>
        <end position="81"/>
    </location>
</feature>
<gene>
    <name evidence="2" type="ORF">Goklo_014078</name>
</gene>
<evidence type="ECO:0000259" key="1">
    <source>
        <dbReference type="Pfam" id="PF13456"/>
    </source>
</evidence>
<keyword evidence="3" id="KW-1185">Reference proteome</keyword>
<protein>
    <recommendedName>
        <fullName evidence="1">RNase H type-1 domain-containing protein</fullName>
    </recommendedName>
</protein>
<dbReference type="GO" id="GO:0003676">
    <property type="term" value="F:nucleic acid binding"/>
    <property type="evidence" value="ECO:0007669"/>
    <property type="project" value="InterPro"/>
</dbReference>
<feature type="non-terminal residue" evidence="2">
    <location>
        <position position="117"/>
    </location>
</feature>
<accession>A0A7J8U763</accession>
<dbReference type="InterPro" id="IPR002156">
    <property type="entry name" value="RNaseH_domain"/>
</dbReference>
<name>A0A7J8U763_9ROSI</name>
<sequence>MGSGVTLHSNILEAFLAKAKTYYQGLLIAKESGFAKVEVDGDSRKTIEKINQEGNSITDLDLVIVDIKAFGRTFHQIRFKHPDGSLSAMLQSSEKFLMVVKRTRTKREEHRSDLRRQ</sequence>
<reference evidence="2 3" key="1">
    <citation type="journal article" date="2019" name="Genome Biol. Evol.">
        <title>Insights into the evolution of the New World diploid cottons (Gossypium, subgenus Houzingenia) based on genome sequencing.</title>
        <authorList>
            <person name="Grover C.E."/>
            <person name="Arick M.A. 2nd"/>
            <person name="Thrash A."/>
            <person name="Conover J.L."/>
            <person name="Sanders W.S."/>
            <person name="Peterson D.G."/>
            <person name="Frelichowski J.E."/>
            <person name="Scheffler J.A."/>
            <person name="Scheffler B.E."/>
            <person name="Wendel J.F."/>
        </authorList>
    </citation>
    <scope>NUCLEOTIDE SEQUENCE [LARGE SCALE GENOMIC DNA]</scope>
    <source>
        <strain evidence="2">57</strain>
        <tissue evidence="2">Leaf</tissue>
    </source>
</reference>
<evidence type="ECO:0000313" key="2">
    <source>
        <dbReference type="EMBL" id="MBA0646084.1"/>
    </source>
</evidence>
<comment type="caution">
    <text evidence="2">The sequence shown here is derived from an EMBL/GenBank/DDBJ whole genome shotgun (WGS) entry which is preliminary data.</text>
</comment>
<dbReference type="Proteomes" id="UP000593573">
    <property type="component" value="Unassembled WGS sequence"/>
</dbReference>
<dbReference type="AlphaFoldDB" id="A0A7J8U763"/>
<organism evidence="2 3">
    <name type="scientific">Gossypium klotzschianum</name>
    <dbReference type="NCBI Taxonomy" id="34286"/>
    <lineage>
        <taxon>Eukaryota</taxon>
        <taxon>Viridiplantae</taxon>
        <taxon>Streptophyta</taxon>
        <taxon>Embryophyta</taxon>
        <taxon>Tracheophyta</taxon>
        <taxon>Spermatophyta</taxon>
        <taxon>Magnoliopsida</taxon>
        <taxon>eudicotyledons</taxon>
        <taxon>Gunneridae</taxon>
        <taxon>Pentapetalae</taxon>
        <taxon>rosids</taxon>
        <taxon>malvids</taxon>
        <taxon>Malvales</taxon>
        <taxon>Malvaceae</taxon>
        <taxon>Malvoideae</taxon>
        <taxon>Gossypium</taxon>
    </lineage>
</organism>
<proteinExistence type="predicted"/>
<dbReference type="Pfam" id="PF13456">
    <property type="entry name" value="RVT_3"/>
    <property type="match status" value="1"/>
</dbReference>
<dbReference type="OrthoDB" id="1752174at2759"/>
<dbReference type="GO" id="GO:0004523">
    <property type="term" value="F:RNA-DNA hybrid ribonuclease activity"/>
    <property type="evidence" value="ECO:0007669"/>
    <property type="project" value="InterPro"/>
</dbReference>